<evidence type="ECO:0000313" key="3">
    <source>
        <dbReference type="Proteomes" id="UP000572984"/>
    </source>
</evidence>
<organism evidence="2 3">
    <name type="scientific">Microvirga mediterraneensis</name>
    <dbReference type="NCBI Taxonomy" id="2754695"/>
    <lineage>
        <taxon>Bacteria</taxon>
        <taxon>Pseudomonadati</taxon>
        <taxon>Pseudomonadota</taxon>
        <taxon>Alphaproteobacteria</taxon>
        <taxon>Hyphomicrobiales</taxon>
        <taxon>Methylobacteriaceae</taxon>
        <taxon>Microvirga</taxon>
    </lineage>
</organism>
<dbReference type="EMBL" id="JACDXJ010000003">
    <property type="protein sequence ID" value="MBA1159197.1"/>
    <property type="molecule type" value="Genomic_DNA"/>
</dbReference>
<protein>
    <submittedName>
        <fullName evidence="2">Uncharacterized protein</fullName>
    </submittedName>
</protein>
<feature type="signal peptide" evidence="1">
    <location>
        <begin position="1"/>
        <end position="20"/>
    </location>
</feature>
<sequence>MRAILALLCLFGGTPGDVTAEGFDATQEPKLEKYQALLSELGASSGNLADTAPIDLPAGLREAIENWTRNEG</sequence>
<evidence type="ECO:0000256" key="1">
    <source>
        <dbReference type="SAM" id="SignalP"/>
    </source>
</evidence>
<reference evidence="2 3" key="1">
    <citation type="submission" date="2020-07" db="EMBL/GenBank/DDBJ databases">
        <title>Draft genome and description of Microvirga mediterraneensis Marseille-Q2068 sp. nov.</title>
        <authorList>
            <person name="Boxberger M."/>
        </authorList>
    </citation>
    <scope>NUCLEOTIDE SEQUENCE [LARGE SCALE GENOMIC DNA]</scope>
    <source>
        <strain evidence="2 3">Marseille-Q2068</strain>
    </source>
</reference>
<comment type="caution">
    <text evidence="2">The sequence shown here is derived from an EMBL/GenBank/DDBJ whole genome shotgun (WGS) entry which is preliminary data.</text>
</comment>
<dbReference type="Proteomes" id="UP000572984">
    <property type="component" value="Unassembled WGS sequence"/>
</dbReference>
<proteinExistence type="predicted"/>
<evidence type="ECO:0000313" key="2">
    <source>
        <dbReference type="EMBL" id="MBA1159197.1"/>
    </source>
</evidence>
<gene>
    <name evidence="2" type="ORF">H0S73_24230</name>
</gene>
<keyword evidence="1" id="KW-0732">Signal</keyword>
<dbReference type="RefSeq" id="WP_181054787.1">
    <property type="nucleotide sequence ID" value="NZ_JACDXJ010000003.1"/>
</dbReference>
<dbReference type="AlphaFoldDB" id="A0A838BUH7"/>
<keyword evidence="3" id="KW-1185">Reference proteome</keyword>
<accession>A0A838BUH7</accession>
<name>A0A838BUH7_9HYPH</name>
<feature type="chain" id="PRO_5032495368" evidence="1">
    <location>
        <begin position="21"/>
        <end position="72"/>
    </location>
</feature>